<dbReference type="AlphaFoldDB" id="A0A383D6Q8"/>
<name>A0A383D6Q8_9ZZZZ</name>
<evidence type="ECO:0000256" key="3">
    <source>
        <dbReference type="ARBA" id="ARBA00022989"/>
    </source>
</evidence>
<comment type="subcellular location">
    <subcellularLocation>
        <location evidence="1">Membrane</location>
        <topology evidence="1">Multi-pass membrane protein</topology>
    </subcellularLocation>
</comment>
<dbReference type="Pfam" id="PF04932">
    <property type="entry name" value="Wzy_C"/>
    <property type="match status" value="1"/>
</dbReference>
<feature type="transmembrane region" description="Helical" evidence="5">
    <location>
        <begin position="171"/>
        <end position="193"/>
    </location>
</feature>
<evidence type="ECO:0000256" key="5">
    <source>
        <dbReference type="SAM" id="Phobius"/>
    </source>
</evidence>
<keyword evidence="2 5" id="KW-0812">Transmembrane</keyword>
<protein>
    <recommendedName>
        <fullName evidence="6">O-antigen ligase-related domain-containing protein</fullName>
    </recommendedName>
</protein>
<gene>
    <name evidence="7" type="ORF">METZ01_LOCUS493026</name>
</gene>
<dbReference type="EMBL" id="UINC01214784">
    <property type="protein sequence ID" value="SVE40172.1"/>
    <property type="molecule type" value="Genomic_DNA"/>
</dbReference>
<feature type="transmembrane region" description="Helical" evidence="5">
    <location>
        <begin position="84"/>
        <end position="102"/>
    </location>
</feature>
<feature type="non-terminal residue" evidence="7">
    <location>
        <position position="1"/>
    </location>
</feature>
<dbReference type="InterPro" id="IPR051533">
    <property type="entry name" value="WaaL-like"/>
</dbReference>
<dbReference type="PANTHER" id="PTHR37422">
    <property type="entry name" value="TEICHURONIC ACID BIOSYNTHESIS PROTEIN TUAE"/>
    <property type="match status" value="1"/>
</dbReference>
<accession>A0A383D6Q8</accession>
<feature type="non-terminal residue" evidence="7">
    <location>
        <position position="237"/>
    </location>
</feature>
<feature type="transmembrane region" description="Helical" evidence="5">
    <location>
        <begin position="205"/>
        <end position="224"/>
    </location>
</feature>
<sequence>FNSNNWGFTPGRINGLQAGGPNSFGDLICILTLKVISDKKIDNILYNLLIALGYLACFFTYSRSSIIVLVLFSTILLIYKNRRTSILVLLLSILLTMNFGFIDRFISESETDGINDRVEMQSATAGAIQERPLKNSFFGYGFNQFAIVRSEIKPIDQFSDNLRPTGPHNGYMFQLLNYGYIGLLLFLSTLLYPITQISSFKLKDLMDTLNLFPIAAFLVLNLAGDVFQNQSIAWIFW</sequence>
<evidence type="ECO:0000256" key="1">
    <source>
        <dbReference type="ARBA" id="ARBA00004141"/>
    </source>
</evidence>
<dbReference type="InterPro" id="IPR007016">
    <property type="entry name" value="O-antigen_ligase-rel_domated"/>
</dbReference>
<keyword evidence="3 5" id="KW-1133">Transmembrane helix</keyword>
<organism evidence="7">
    <name type="scientific">marine metagenome</name>
    <dbReference type="NCBI Taxonomy" id="408172"/>
    <lineage>
        <taxon>unclassified sequences</taxon>
        <taxon>metagenomes</taxon>
        <taxon>ecological metagenomes</taxon>
    </lineage>
</organism>
<evidence type="ECO:0000259" key="6">
    <source>
        <dbReference type="Pfam" id="PF04932"/>
    </source>
</evidence>
<evidence type="ECO:0000313" key="7">
    <source>
        <dbReference type="EMBL" id="SVE40172.1"/>
    </source>
</evidence>
<proteinExistence type="predicted"/>
<dbReference type="GO" id="GO:0016020">
    <property type="term" value="C:membrane"/>
    <property type="evidence" value="ECO:0007669"/>
    <property type="project" value="UniProtKB-SubCell"/>
</dbReference>
<feature type="domain" description="O-antigen ligase-related" evidence="6">
    <location>
        <begin position="49"/>
        <end position="187"/>
    </location>
</feature>
<reference evidence="7" key="1">
    <citation type="submission" date="2018-05" db="EMBL/GenBank/DDBJ databases">
        <authorList>
            <person name="Lanie J.A."/>
            <person name="Ng W.-L."/>
            <person name="Kazmierczak K.M."/>
            <person name="Andrzejewski T.M."/>
            <person name="Davidsen T.M."/>
            <person name="Wayne K.J."/>
            <person name="Tettelin H."/>
            <person name="Glass J.I."/>
            <person name="Rusch D."/>
            <person name="Podicherti R."/>
            <person name="Tsui H.-C.T."/>
            <person name="Winkler M.E."/>
        </authorList>
    </citation>
    <scope>NUCLEOTIDE SEQUENCE</scope>
</reference>
<evidence type="ECO:0000256" key="2">
    <source>
        <dbReference type="ARBA" id="ARBA00022692"/>
    </source>
</evidence>
<keyword evidence="4 5" id="KW-0472">Membrane</keyword>
<feature type="transmembrane region" description="Helical" evidence="5">
    <location>
        <begin position="44"/>
        <end position="72"/>
    </location>
</feature>
<dbReference type="PANTHER" id="PTHR37422:SF13">
    <property type="entry name" value="LIPOPOLYSACCHARIDE BIOSYNTHESIS PROTEIN PA4999-RELATED"/>
    <property type="match status" value="1"/>
</dbReference>
<evidence type="ECO:0000256" key="4">
    <source>
        <dbReference type="ARBA" id="ARBA00023136"/>
    </source>
</evidence>